<dbReference type="Proteomes" id="UP001235094">
    <property type="component" value="Unassembled WGS sequence"/>
</dbReference>
<dbReference type="Gene3D" id="3.50.30.50">
    <property type="entry name" value="Putative cyclase"/>
    <property type="match status" value="1"/>
</dbReference>
<comment type="caution">
    <text evidence="2">The sequence shown here is derived from an EMBL/GenBank/DDBJ whole genome shotgun (WGS) entry which is preliminary data.</text>
</comment>
<protein>
    <submittedName>
        <fullName evidence="2">Kynurenine formamidase</fullName>
    </submittedName>
</protein>
<dbReference type="InterPro" id="IPR037175">
    <property type="entry name" value="KFase_sf"/>
</dbReference>
<evidence type="ECO:0000313" key="3">
    <source>
        <dbReference type="Proteomes" id="UP001235094"/>
    </source>
</evidence>
<dbReference type="SUPFAM" id="SSF102198">
    <property type="entry name" value="Putative cyclase"/>
    <property type="match status" value="1"/>
</dbReference>
<evidence type="ECO:0000313" key="2">
    <source>
        <dbReference type="EMBL" id="MDQ0510168.1"/>
    </source>
</evidence>
<dbReference type="EMBL" id="JAUSVR010000002">
    <property type="protein sequence ID" value="MDQ0510168.1"/>
    <property type="molecule type" value="Genomic_DNA"/>
</dbReference>
<dbReference type="PROSITE" id="PS51318">
    <property type="entry name" value="TAT"/>
    <property type="match status" value="1"/>
</dbReference>
<keyword evidence="3" id="KW-1185">Reference proteome</keyword>
<dbReference type="PANTHER" id="PTHR31118">
    <property type="entry name" value="CYCLASE-LIKE PROTEIN 2"/>
    <property type="match status" value="1"/>
</dbReference>
<feature type="signal peptide" evidence="1">
    <location>
        <begin position="1"/>
        <end position="42"/>
    </location>
</feature>
<accession>A0ABU0LND0</accession>
<keyword evidence="1" id="KW-0732">Signal</keyword>
<feature type="chain" id="PRO_5045488226" evidence="1">
    <location>
        <begin position="43"/>
        <end position="272"/>
    </location>
</feature>
<organism evidence="2 3">
    <name type="scientific">Ancylobacter amanitiformis</name>
    <dbReference type="NCBI Taxonomy" id="217069"/>
    <lineage>
        <taxon>Bacteria</taxon>
        <taxon>Pseudomonadati</taxon>
        <taxon>Pseudomonadota</taxon>
        <taxon>Alphaproteobacteria</taxon>
        <taxon>Hyphomicrobiales</taxon>
        <taxon>Xanthobacteraceae</taxon>
        <taxon>Ancylobacter</taxon>
    </lineage>
</organism>
<evidence type="ECO:0000256" key="1">
    <source>
        <dbReference type="SAM" id="SignalP"/>
    </source>
</evidence>
<proteinExistence type="predicted"/>
<dbReference type="InterPro" id="IPR006311">
    <property type="entry name" value="TAT_signal"/>
</dbReference>
<dbReference type="PANTHER" id="PTHR31118:SF12">
    <property type="entry name" value="CYCLASE-LIKE PROTEIN 2"/>
    <property type="match status" value="1"/>
</dbReference>
<dbReference type="Pfam" id="PF04199">
    <property type="entry name" value="Cyclase"/>
    <property type="match status" value="1"/>
</dbReference>
<sequence>MCVPGCQEAVAQRLSRRGLFKGAAGAAALAAFSAAPVGGAFAAPVSFTRVVDLTHVLDPAFPTFFGKPQLEVRKLFTFDKDGFNLNEWVVNEHTGTHLDTPFHFSKDGPSADALAIENLVVPLVVIDVSAKAGGDPDYQVTAADIAAYEAVNGAVPPGAAVALYSGWEKHLGTDMFRNADAAGTMHFPGFHPDVAAVLAEKGASGVVVDTLSLDHGASKDFGFHYKWLGSGRWGVEAAANLGTLPPKGATLVVGGPKIKGASGGPSRVLALV</sequence>
<name>A0ABU0LND0_9HYPH</name>
<gene>
    <name evidence="2" type="ORF">QOZ99_001049</name>
</gene>
<dbReference type="InterPro" id="IPR007325">
    <property type="entry name" value="KFase/CYL"/>
</dbReference>
<reference evidence="2 3" key="1">
    <citation type="submission" date="2023-07" db="EMBL/GenBank/DDBJ databases">
        <title>Genomic Encyclopedia of Type Strains, Phase IV (KMG-IV): sequencing the most valuable type-strain genomes for metagenomic binning, comparative biology and taxonomic classification.</title>
        <authorList>
            <person name="Goeker M."/>
        </authorList>
    </citation>
    <scope>NUCLEOTIDE SEQUENCE [LARGE SCALE GENOMIC DNA]</scope>
    <source>
        <strain evidence="2 3">DSM 15561</strain>
    </source>
</reference>
<dbReference type="RefSeq" id="WP_306888909.1">
    <property type="nucleotide sequence ID" value="NZ_JAUSVR010000002.1"/>
</dbReference>